<dbReference type="EMBL" id="CATQJL010000305">
    <property type="protein sequence ID" value="CAJ0603179.1"/>
    <property type="molecule type" value="Genomic_DNA"/>
</dbReference>
<proteinExistence type="predicted"/>
<keyword evidence="2" id="KW-0732">Signal</keyword>
<name>A0AA36H3V2_CYLNA</name>
<evidence type="ECO:0000256" key="1">
    <source>
        <dbReference type="SAM" id="MobiDB-lite"/>
    </source>
</evidence>
<evidence type="ECO:0000313" key="3">
    <source>
        <dbReference type="EMBL" id="CAJ0603179.1"/>
    </source>
</evidence>
<comment type="caution">
    <text evidence="3">The sequence shown here is derived from an EMBL/GenBank/DDBJ whole genome shotgun (WGS) entry which is preliminary data.</text>
</comment>
<keyword evidence="4" id="KW-1185">Reference proteome</keyword>
<evidence type="ECO:0000256" key="2">
    <source>
        <dbReference type="SAM" id="SignalP"/>
    </source>
</evidence>
<reference evidence="3" key="1">
    <citation type="submission" date="2023-07" db="EMBL/GenBank/DDBJ databases">
        <authorList>
            <consortium name="CYATHOMIX"/>
        </authorList>
    </citation>
    <scope>NUCLEOTIDE SEQUENCE</scope>
    <source>
        <strain evidence="3">N/A</strain>
    </source>
</reference>
<organism evidence="3 4">
    <name type="scientific">Cylicocyclus nassatus</name>
    <name type="common">Nematode worm</name>
    <dbReference type="NCBI Taxonomy" id="53992"/>
    <lineage>
        <taxon>Eukaryota</taxon>
        <taxon>Metazoa</taxon>
        <taxon>Ecdysozoa</taxon>
        <taxon>Nematoda</taxon>
        <taxon>Chromadorea</taxon>
        <taxon>Rhabditida</taxon>
        <taxon>Rhabditina</taxon>
        <taxon>Rhabditomorpha</taxon>
        <taxon>Strongyloidea</taxon>
        <taxon>Strongylidae</taxon>
        <taxon>Cylicocyclus</taxon>
    </lineage>
</organism>
<gene>
    <name evidence="3" type="ORF">CYNAS_LOCUS15162</name>
</gene>
<feature type="signal peptide" evidence="2">
    <location>
        <begin position="1"/>
        <end position="15"/>
    </location>
</feature>
<feature type="chain" id="PRO_5041289510" evidence="2">
    <location>
        <begin position="16"/>
        <end position="213"/>
    </location>
</feature>
<accession>A0AA36H3V2</accession>
<evidence type="ECO:0000313" key="4">
    <source>
        <dbReference type="Proteomes" id="UP001176961"/>
    </source>
</evidence>
<dbReference type="Proteomes" id="UP001176961">
    <property type="component" value="Unassembled WGS sequence"/>
</dbReference>
<feature type="region of interest" description="Disordered" evidence="1">
    <location>
        <begin position="86"/>
        <end position="120"/>
    </location>
</feature>
<protein>
    <submittedName>
        <fullName evidence="3">Uncharacterized protein</fullName>
    </submittedName>
</protein>
<dbReference type="AlphaFoldDB" id="A0AA36H3V2"/>
<sequence>MSTWLLVASIRTVLCSHDLLYSLRGQDSLRRYHKYGLSNIYGIRSMHKRHVVPFPVIHTLDSLNINGTLIGENPVSAVFTVDPDIPEESLGSEKGNPGRKAAGRKTVPSYSTGSPENRTDIVSRASSAGHHNGQAIQLIEIRKVRRIGGGYPYGPKNFTVVEYIPPLRVEKSPYLVEEVIFKNYDSHENESTTNDPDDIWAVQVYIVYLKTNR</sequence>